<dbReference type="PROSITE" id="PS51228">
    <property type="entry name" value="ACB_2"/>
    <property type="match status" value="1"/>
</dbReference>
<dbReference type="PANTHER" id="PTHR23310:SF62">
    <property type="entry name" value="ACYL-COA BINDING PROTEIN 1, ISOFORM A"/>
    <property type="match status" value="1"/>
</dbReference>
<feature type="domain" description="ACB" evidence="3">
    <location>
        <begin position="20"/>
        <end position="105"/>
    </location>
</feature>
<dbReference type="InterPro" id="IPR035984">
    <property type="entry name" value="Acyl-CoA-binding_sf"/>
</dbReference>
<dbReference type="PANTHER" id="PTHR23310">
    <property type="entry name" value="ACYL-COA-BINDING PROTEIN, ACBP"/>
    <property type="match status" value="1"/>
</dbReference>
<comment type="caution">
    <text evidence="4">The sequence shown here is derived from an EMBL/GenBank/DDBJ whole genome shotgun (WGS) entry which is preliminary data.</text>
</comment>
<accession>A0A8S9WNI7</accession>
<dbReference type="Gene3D" id="1.20.80.10">
    <property type="match status" value="1"/>
</dbReference>
<comment type="similarity">
    <text evidence="1">Belongs to the ACBP family.</text>
</comment>
<reference evidence="4" key="1">
    <citation type="journal article" date="2021" name="Mol. Ecol. Resour.">
        <title>Apolygus lucorum genome provides insights into omnivorousness and mesophyll feeding.</title>
        <authorList>
            <person name="Liu Y."/>
            <person name="Liu H."/>
            <person name="Wang H."/>
            <person name="Huang T."/>
            <person name="Liu B."/>
            <person name="Yang B."/>
            <person name="Yin L."/>
            <person name="Li B."/>
            <person name="Zhang Y."/>
            <person name="Zhang S."/>
            <person name="Jiang F."/>
            <person name="Zhang X."/>
            <person name="Ren Y."/>
            <person name="Wang B."/>
            <person name="Wang S."/>
            <person name="Lu Y."/>
            <person name="Wu K."/>
            <person name="Fan W."/>
            <person name="Wang G."/>
        </authorList>
    </citation>
    <scope>NUCLEOTIDE SEQUENCE</scope>
    <source>
        <strain evidence="4">12Hb</strain>
    </source>
</reference>
<evidence type="ECO:0000259" key="3">
    <source>
        <dbReference type="PROSITE" id="PS51228"/>
    </source>
</evidence>
<protein>
    <recommendedName>
        <fullName evidence="3">ACB domain-containing protein</fullName>
    </recommendedName>
</protein>
<dbReference type="InterPro" id="IPR000582">
    <property type="entry name" value="Acyl-CoA-binding_protein"/>
</dbReference>
<keyword evidence="2" id="KW-0446">Lipid-binding</keyword>
<dbReference type="Pfam" id="PF00887">
    <property type="entry name" value="ACBP"/>
    <property type="match status" value="1"/>
</dbReference>
<dbReference type="GO" id="GO:0019915">
    <property type="term" value="P:lipid storage"/>
    <property type="evidence" value="ECO:0007669"/>
    <property type="project" value="UniProtKB-ARBA"/>
</dbReference>
<proteinExistence type="inferred from homology"/>
<dbReference type="InterPro" id="IPR014352">
    <property type="entry name" value="FERM/acyl-CoA-bd_prot_sf"/>
</dbReference>
<evidence type="ECO:0000313" key="4">
    <source>
        <dbReference type="EMBL" id="KAF6197751.1"/>
    </source>
</evidence>
<dbReference type="AlphaFoldDB" id="A0A8S9WNI7"/>
<gene>
    <name evidence="4" type="ORF">GE061_008717</name>
</gene>
<dbReference type="GO" id="GO:0006631">
    <property type="term" value="P:fatty acid metabolic process"/>
    <property type="evidence" value="ECO:0007669"/>
    <property type="project" value="TreeGrafter"/>
</dbReference>
<evidence type="ECO:0000256" key="2">
    <source>
        <dbReference type="ARBA" id="ARBA00023121"/>
    </source>
</evidence>
<evidence type="ECO:0000313" key="5">
    <source>
        <dbReference type="Proteomes" id="UP000466442"/>
    </source>
</evidence>
<dbReference type="OrthoDB" id="346910at2759"/>
<evidence type="ECO:0000256" key="1">
    <source>
        <dbReference type="ARBA" id="ARBA00005567"/>
    </source>
</evidence>
<sequence length="106" mass="11827">MDVHLLTPPSIKRKAAAMSLDDEFNKAAEDVKNLKETPKDADLLELYSLYKQATVGDCDTAKPGMFDFKGKAKWEAWNARKGLGKDDAKKQYVDKVKALVESHGLK</sequence>
<dbReference type="PRINTS" id="PR00689">
    <property type="entry name" value="ACOABINDINGP"/>
</dbReference>
<dbReference type="FunFam" id="1.20.80.10:FF:000010">
    <property type="entry name" value="Acyl-CoA-binding domain-containing protein 5"/>
    <property type="match status" value="1"/>
</dbReference>
<dbReference type="Proteomes" id="UP000466442">
    <property type="component" value="Unassembled WGS sequence"/>
</dbReference>
<keyword evidence="5" id="KW-1185">Reference proteome</keyword>
<organism evidence="4 5">
    <name type="scientific">Apolygus lucorum</name>
    <name type="common">Small green plant bug</name>
    <name type="synonym">Lygocoris lucorum</name>
    <dbReference type="NCBI Taxonomy" id="248454"/>
    <lineage>
        <taxon>Eukaryota</taxon>
        <taxon>Metazoa</taxon>
        <taxon>Ecdysozoa</taxon>
        <taxon>Arthropoda</taxon>
        <taxon>Hexapoda</taxon>
        <taxon>Insecta</taxon>
        <taxon>Pterygota</taxon>
        <taxon>Neoptera</taxon>
        <taxon>Paraneoptera</taxon>
        <taxon>Hemiptera</taxon>
        <taxon>Heteroptera</taxon>
        <taxon>Panheteroptera</taxon>
        <taxon>Cimicomorpha</taxon>
        <taxon>Miridae</taxon>
        <taxon>Mirini</taxon>
        <taxon>Apolygus</taxon>
    </lineage>
</organism>
<name>A0A8S9WNI7_APOLU</name>
<dbReference type="GO" id="GO:0000062">
    <property type="term" value="F:fatty-acyl-CoA binding"/>
    <property type="evidence" value="ECO:0007669"/>
    <property type="project" value="InterPro"/>
</dbReference>
<dbReference type="SUPFAM" id="SSF47027">
    <property type="entry name" value="Acyl-CoA binding protein"/>
    <property type="match status" value="1"/>
</dbReference>
<dbReference type="EMBL" id="WIXP02000017">
    <property type="protein sequence ID" value="KAF6197751.1"/>
    <property type="molecule type" value="Genomic_DNA"/>
</dbReference>